<evidence type="ECO:0000313" key="2">
    <source>
        <dbReference type="Proteomes" id="UP000054785"/>
    </source>
</evidence>
<organism evidence="1 2">
    <name type="scientific">Legionella geestiana</name>
    <dbReference type="NCBI Taxonomy" id="45065"/>
    <lineage>
        <taxon>Bacteria</taxon>
        <taxon>Pseudomonadati</taxon>
        <taxon>Pseudomonadota</taxon>
        <taxon>Gammaproteobacteria</taxon>
        <taxon>Legionellales</taxon>
        <taxon>Legionellaceae</taxon>
        <taxon>Legionella</taxon>
    </lineage>
</organism>
<dbReference type="OrthoDB" id="5651480at2"/>
<comment type="caution">
    <text evidence="1">The sequence shown here is derived from an EMBL/GenBank/DDBJ whole genome shotgun (WGS) entry which is preliminary data.</text>
</comment>
<evidence type="ECO:0000313" key="1">
    <source>
        <dbReference type="EMBL" id="KTD03801.1"/>
    </source>
</evidence>
<dbReference type="STRING" id="45065.Lgee_0458"/>
<dbReference type="Gene3D" id="1.10.1660.10">
    <property type="match status" value="1"/>
</dbReference>
<protein>
    <submittedName>
        <fullName evidence="1">Putative chaperone-modulator protein CbpM</fullName>
    </submittedName>
</protein>
<dbReference type="Pfam" id="PF13591">
    <property type="entry name" value="MerR_2"/>
    <property type="match status" value="1"/>
</dbReference>
<dbReference type="EMBL" id="LNYC01000009">
    <property type="protein sequence ID" value="KTD03801.1"/>
    <property type="molecule type" value="Genomic_DNA"/>
</dbReference>
<name>A0A0W0U8G3_9GAMM</name>
<proteinExistence type="predicted"/>
<dbReference type="PATRIC" id="fig|45065.4.peg.487"/>
<sequence>MKDEQNTLTGEQYFSLTLTEVCGSFGVTNSVILEMVEEGIVNAGTGQASEWVFDAIAITRIRTALHLHRDLGVNWAGAALALELLEELRIMRRQMSNPG</sequence>
<dbReference type="Proteomes" id="UP000054785">
    <property type="component" value="Unassembled WGS sequence"/>
</dbReference>
<keyword evidence="2" id="KW-1185">Reference proteome</keyword>
<reference evidence="1 2" key="1">
    <citation type="submission" date="2015-11" db="EMBL/GenBank/DDBJ databases">
        <title>Genomic analysis of 38 Legionella species identifies large and diverse effector repertoires.</title>
        <authorList>
            <person name="Burstein D."/>
            <person name="Amaro F."/>
            <person name="Zusman T."/>
            <person name="Lifshitz Z."/>
            <person name="Cohen O."/>
            <person name="Gilbert J.A."/>
            <person name="Pupko T."/>
            <person name="Shuman H.A."/>
            <person name="Segal G."/>
        </authorList>
    </citation>
    <scope>NUCLEOTIDE SEQUENCE [LARGE SCALE GENOMIC DNA]</scope>
    <source>
        <strain evidence="1 2">ATCC 49504</strain>
    </source>
</reference>
<gene>
    <name evidence="1" type="ORF">Lgee_0458</name>
</gene>
<dbReference type="AlphaFoldDB" id="A0A0W0U8G3"/>
<accession>A0A0W0U8G3</accession>
<dbReference type="RefSeq" id="WP_035904157.1">
    <property type="nucleotide sequence ID" value="NZ_CAAAHN010000004.1"/>
</dbReference>